<keyword evidence="2" id="KW-0732">Signal</keyword>
<dbReference type="Proteomes" id="UP000320643">
    <property type="component" value="Unassembled WGS sequence"/>
</dbReference>
<comment type="caution">
    <text evidence="3">The sequence shown here is derived from an EMBL/GenBank/DDBJ whole genome shotgun (WGS) entry which is preliminary data.</text>
</comment>
<reference evidence="3 4" key="1">
    <citation type="submission" date="2019-07" db="EMBL/GenBank/DDBJ databases">
        <title>Flavobacterium sp. nov., isolated from glacier ice.</title>
        <authorList>
            <person name="Liu Q."/>
            <person name="Xin Y.-H."/>
        </authorList>
    </citation>
    <scope>NUCLEOTIDE SEQUENCE [LARGE SCALE GENOMIC DNA]</scope>
    <source>
        <strain evidence="3 4">ZT4R6</strain>
    </source>
</reference>
<dbReference type="RefSeq" id="WP_143375231.1">
    <property type="nucleotide sequence ID" value="NZ_VJVZ01000019.1"/>
</dbReference>
<name>A0A552UTB5_9FLAO</name>
<keyword evidence="4" id="KW-1185">Reference proteome</keyword>
<feature type="chain" id="PRO_5022056624" evidence="2">
    <location>
        <begin position="23"/>
        <end position="209"/>
    </location>
</feature>
<dbReference type="EMBL" id="VJVZ01000019">
    <property type="protein sequence ID" value="TRW21466.1"/>
    <property type="molecule type" value="Genomic_DNA"/>
</dbReference>
<sequence>MKRHLFYSAAMALTLLLTACSGDDNNPTVDSVTDPDTNNPNPTPTYALGNTGPGGGIIFYLGTDGHGYEVGASLGLAKWDDAANLDNVENVTGLGTEMGTGQANTDLIVAAIGDGTYAAKMCADYEQGGKDDWFLPSKVELQTIYNYFRNCGCMGLSPSNNYWASSQGDHYTRAWNTDFSVNSATTEVNNWTFEVQKDQTLYVRPIRKF</sequence>
<evidence type="ECO:0000256" key="1">
    <source>
        <dbReference type="SAM" id="MobiDB-lite"/>
    </source>
</evidence>
<proteinExistence type="predicted"/>
<dbReference type="PROSITE" id="PS51257">
    <property type="entry name" value="PROKAR_LIPOPROTEIN"/>
    <property type="match status" value="1"/>
</dbReference>
<accession>A0A552UTB5</accession>
<evidence type="ECO:0000313" key="4">
    <source>
        <dbReference type="Proteomes" id="UP000320643"/>
    </source>
</evidence>
<evidence type="ECO:0000313" key="3">
    <source>
        <dbReference type="EMBL" id="TRW21466.1"/>
    </source>
</evidence>
<gene>
    <name evidence="3" type="ORF">FMM05_20155</name>
</gene>
<feature type="signal peptide" evidence="2">
    <location>
        <begin position="1"/>
        <end position="22"/>
    </location>
</feature>
<protein>
    <submittedName>
        <fullName evidence="3">DUF1566 domain-containing protein</fullName>
    </submittedName>
</protein>
<organism evidence="3 4">
    <name type="scientific">Flavobacterium zepuense</name>
    <dbReference type="NCBI Taxonomy" id="2593302"/>
    <lineage>
        <taxon>Bacteria</taxon>
        <taxon>Pseudomonadati</taxon>
        <taxon>Bacteroidota</taxon>
        <taxon>Flavobacteriia</taxon>
        <taxon>Flavobacteriales</taxon>
        <taxon>Flavobacteriaceae</taxon>
        <taxon>Flavobacterium</taxon>
    </lineage>
</organism>
<evidence type="ECO:0000256" key="2">
    <source>
        <dbReference type="SAM" id="SignalP"/>
    </source>
</evidence>
<feature type="region of interest" description="Disordered" evidence="1">
    <location>
        <begin position="27"/>
        <end position="49"/>
    </location>
</feature>
<dbReference type="AlphaFoldDB" id="A0A552UTB5"/>
<dbReference type="OrthoDB" id="9765957at2"/>